<dbReference type="GO" id="GO:0009003">
    <property type="term" value="F:signal peptidase activity"/>
    <property type="evidence" value="ECO:0007669"/>
    <property type="project" value="UniProtKB-EC"/>
</dbReference>
<dbReference type="CDD" id="cd06530">
    <property type="entry name" value="S26_SPase_I"/>
    <property type="match status" value="1"/>
</dbReference>
<keyword evidence="2" id="KW-0378">Hydrolase</keyword>
<evidence type="ECO:0000256" key="2">
    <source>
        <dbReference type="ARBA" id="ARBA00022670"/>
    </source>
</evidence>
<dbReference type="PRINTS" id="PR00728">
    <property type="entry name" value="SIGNALPTASE"/>
</dbReference>
<dbReference type="Proteomes" id="UP000179072">
    <property type="component" value="Unassembled WGS sequence"/>
</dbReference>
<feature type="transmembrane region" description="Helical" evidence="7">
    <location>
        <begin position="106"/>
        <end position="124"/>
    </location>
</feature>
<evidence type="ECO:0000256" key="4">
    <source>
        <dbReference type="ARBA" id="ARBA00022989"/>
    </source>
</evidence>
<dbReference type="InterPro" id="IPR001733">
    <property type="entry name" value="Peptidase_S26B"/>
</dbReference>
<evidence type="ECO:0000313" key="9">
    <source>
        <dbReference type="EMBL" id="OGK43980.1"/>
    </source>
</evidence>
<dbReference type="GO" id="GO:0016020">
    <property type="term" value="C:membrane"/>
    <property type="evidence" value="ECO:0007669"/>
    <property type="project" value="UniProtKB-UniRule"/>
</dbReference>
<evidence type="ECO:0000256" key="3">
    <source>
        <dbReference type="ARBA" id="ARBA00022692"/>
    </source>
</evidence>
<evidence type="ECO:0000313" key="10">
    <source>
        <dbReference type="Proteomes" id="UP000179072"/>
    </source>
</evidence>
<dbReference type="AlphaFoldDB" id="A0A1F7IKW9"/>
<comment type="subcellular location">
    <subcellularLocation>
        <location evidence="1">Endomembrane system</location>
    </subcellularLocation>
</comment>
<comment type="caution">
    <text evidence="9">The sequence shown here is derived from an EMBL/GenBank/DDBJ whole genome shotgun (WGS) entry which is preliminary data.</text>
</comment>
<evidence type="ECO:0000256" key="1">
    <source>
        <dbReference type="ARBA" id="ARBA00004308"/>
    </source>
</evidence>
<dbReference type="EMBL" id="MGAK01000027">
    <property type="protein sequence ID" value="OGK43980.1"/>
    <property type="molecule type" value="Genomic_DNA"/>
</dbReference>
<dbReference type="PANTHER" id="PTHR10806">
    <property type="entry name" value="SIGNAL PEPTIDASE COMPLEX CATALYTIC SUBUNIT SEC11"/>
    <property type="match status" value="1"/>
</dbReference>
<organism evidence="9 10">
    <name type="scientific">Candidatus Roizmanbacteria bacterium RIFCSPLOWO2_01_FULL_38_11</name>
    <dbReference type="NCBI Taxonomy" id="1802060"/>
    <lineage>
        <taxon>Bacteria</taxon>
        <taxon>Candidatus Roizmaniibacteriota</taxon>
    </lineage>
</organism>
<dbReference type="GO" id="GO:0004252">
    <property type="term" value="F:serine-type endopeptidase activity"/>
    <property type="evidence" value="ECO:0007669"/>
    <property type="project" value="UniProtKB-UniRule"/>
</dbReference>
<dbReference type="InterPro" id="IPR036286">
    <property type="entry name" value="LexA/Signal_pep-like_sf"/>
</dbReference>
<dbReference type="NCBIfam" id="TIGR02228">
    <property type="entry name" value="sigpep_I_arch"/>
    <property type="match status" value="1"/>
</dbReference>
<keyword evidence="2" id="KW-0645">Protease</keyword>
<reference evidence="9 10" key="1">
    <citation type="journal article" date="2016" name="Nat. Commun.">
        <title>Thousands of microbial genomes shed light on interconnected biogeochemical processes in an aquifer system.</title>
        <authorList>
            <person name="Anantharaman K."/>
            <person name="Brown C.T."/>
            <person name="Hug L.A."/>
            <person name="Sharon I."/>
            <person name="Castelle C.J."/>
            <person name="Probst A.J."/>
            <person name="Thomas B.C."/>
            <person name="Singh A."/>
            <person name="Wilkins M.J."/>
            <person name="Karaoz U."/>
            <person name="Brodie E.L."/>
            <person name="Williams K.H."/>
            <person name="Hubbard S.S."/>
            <person name="Banfield J.F."/>
        </authorList>
    </citation>
    <scope>NUCLEOTIDE SEQUENCE [LARGE SCALE GENOMIC DNA]</scope>
</reference>
<dbReference type="Pfam" id="PF00717">
    <property type="entry name" value="Peptidase_S24"/>
    <property type="match status" value="1"/>
</dbReference>
<keyword evidence="5 7" id="KW-0472">Membrane</keyword>
<evidence type="ECO:0000259" key="8">
    <source>
        <dbReference type="Pfam" id="PF00717"/>
    </source>
</evidence>
<accession>A0A1F7IKW9</accession>
<dbReference type="InterPro" id="IPR019533">
    <property type="entry name" value="Peptidase_S26"/>
</dbReference>
<keyword evidence="4 7" id="KW-1133">Transmembrane helix</keyword>
<feature type="domain" description="Peptidase S24/S26A/S26B/S26C" evidence="8">
    <location>
        <begin position="25"/>
        <end position="82"/>
    </location>
</feature>
<proteinExistence type="predicted"/>
<dbReference type="GO" id="GO:0006465">
    <property type="term" value="P:signal peptide processing"/>
    <property type="evidence" value="ECO:0007669"/>
    <property type="project" value="UniProtKB-UniRule"/>
</dbReference>
<name>A0A1F7IKW9_9BACT</name>
<dbReference type="GO" id="GO:0012505">
    <property type="term" value="C:endomembrane system"/>
    <property type="evidence" value="ECO:0007669"/>
    <property type="project" value="UniProtKB-SubCell"/>
</dbReference>
<dbReference type="Gene3D" id="2.10.109.10">
    <property type="entry name" value="Umud Fragment, subunit A"/>
    <property type="match status" value="1"/>
</dbReference>
<evidence type="ECO:0000256" key="5">
    <source>
        <dbReference type="ARBA" id="ARBA00023136"/>
    </source>
</evidence>
<evidence type="ECO:0000256" key="7">
    <source>
        <dbReference type="SAM" id="Phobius"/>
    </source>
</evidence>
<protein>
    <recommendedName>
        <fullName evidence="6">Signal peptidase I</fullName>
        <ecNumber evidence="6">3.4.21.89</ecNumber>
    </recommendedName>
</protein>
<keyword evidence="3 7" id="KW-0812">Transmembrane</keyword>
<dbReference type="PANTHER" id="PTHR10806:SF6">
    <property type="entry name" value="SIGNAL PEPTIDASE COMPLEX CATALYTIC SUBUNIT SEC11"/>
    <property type="match status" value="1"/>
</dbReference>
<sequence>MHIGIIAILIMSIIALSKEQSFLNSPFTLMAIESDSMRPTLKAGDIILTYRNSDYKEGDIVSYRLNAHKILTHRVVSKTQSKGNISYLTKGDANNVYDKKVAAHQLLGRVILVIPYIGFLKSVILSRTGFILYICLLSVIIIANMAYLASGTAKALQHNK</sequence>
<dbReference type="SUPFAM" id="SSF51306">
    <property type="entry name" value="LexA/Signal peptidase"/>
    <property type="match status" value="1"/>
</dbReference>
<dbReference type="STRING" id="1802060.A2957_02785"/>
<dbReference type="InterPro" id="IPR015927">
    <property type="entry name" value="Peptidase_S24_S26A/B/C"/>
</dbReference>
<feature type="transmembrane region" description="Helical" evidence="7">
    <location>
        <begin position="130"/>
        <end position="150"/>
    </location>
</feature>
<gene>
    <name evidence="9" type="ORF">A2957_02785</name>
</gene>
<dbReference type="EC" id="3.4.21.89" evidence="6"/>
<evidence type="ECO:0000256" key="6">
    <source>
        <dbReference type="NCBIfam" id="TIGR02228"/>
    </source>
</evidence>